<comment type="caution">
    <text evidence="2">The sequence shown here is derived from an EMBL/GenBank/DDBJ whole genome shotgun (WGS) entry which is preliminary data.</text>
</comment>
<organism evidence="2 3">
    <name type="scientific">Desulfovibrio desulfuricans</name>
    <dbReference type="NCBI Taxonomy" id="876"/>
    <lineage>
        <taxon>Bacteria</taxon>
        <taxon>Pseudomonadati</taxon>
        <taxon>Thermodesulfobacteriota</taxon>
        <taxon>Desulfovibrionia</taxon>
        <taxon>Desulfovibrionales</taxon>
        <taxon>Desulfovibrionaceae</taxon>
        <taxon>Desulfovibrio</taxon>
    </lineage>
</organism>
<evidence type="ECO:0000313" key="2">
    <source>
        <dbReference type="EMBL" id="SFW55634.1"/>
    </source>
</evidence>
<dbReference type="Proteomes" id="UP000182680">
    <property type="component" value="Unassembled WGS sequence"/>
</dbReference>
<feature type="domain" description="DUF362" evidence="1">
    <location>
        <begin position="104"/>
        <end position="309"/>
    </location>
</feature>
<gene>
    <name evidence="2" type="ORF">SAMN02910291_01826</name>
</gene>
<evidence type="ECO:0000259" key="1">
    <source>
        <dbReference type="Pfam" id="PF04015"/>
    </source>
</evidence>
<sequence length="386" mass="40889">MNKGVVTPVGKVHYALLNAYAKSWRLKRAGPGQGGQNSVPGLDKADARRHIRLMENQSFSAGAMPVALDRCEGYDRQSLDRLTGDVLDAARIAQFHSLKPGTRVLVKPNLLMGKPLACTSPGVVAAACRWLRDHGAQMAVADSPGFGRAVAVARAIGLESSLRPLGLAVRELDRPVPVRLDTDLPAGLQGGRGGRKRPSFQVSSAVQECDFILSLPRVKAHGQMLLTLAVKNCFGCVSGLHKAVAHAREGRDPVYFADCLAALWAALPPVAALADGGVAMHRTGPSKGEAFVLKLMGASPSAVALDEALYAVFGLGPQDVPLGAALARRKAPGSAAAGTEMAFPLLRPEDFDARGFELPQRLSHTSFHPARFVQSCLRRAIAAIKK</sequence>
<dbReference type="AlphaFoldDB" id="A0AA94L2K6"/>
<reference evidence="3" key="1">
    <citation type="submission" date="2016-11" db="EMBL/GenBank/DDBJ databases">
        <authorList>
            <person name="Jaros S."/>
            <person name="Januszkiewicz K."/>
            <person name="Wedrychowicz H."/>
        </authorList>
    </citation>
    <scope>NUCLEOTIDE SEQUENCE [LARGE SCALE GENOMIC DNA]</scope>
    <source>
        <strain evidence="3">DSM 7057</strain>
    </source>
</reference>
<protein>
    <submittedName>
        <fullName evidence="2">Uncharacterized conserved protein, DUF362 family</fullName>
    </submittedName>
</protein>
<dbReference type="Pfam" id="PF04015">
    <property type="entry name" value="DUF362"/>
    <property type="match status" value="1"/>
</dbReference>
<proteinExistence type="predicted"/>
<dbReference type="EMBL" id="FPIW01000032">
    <property type="protein sequence ID" value="SFW55634.1"/>
    <property type="molecule type" value="Genomic_DNA"/>
</dbReference>
<name>A0AA94L2K6_DESDE</name>
<evidence type="ECO:0000313" key="3">
    <source>
        <dbReference type="Proteomes" id="UP000182680"/>
    </source>
</evidence>
<dbReference type="InterPro" id="IPR007160">
    <property type="entry name" value="DUF362"/>
</dbReference>
<accession>A0AA94L2K6</accession>